<organism evidence="2 3">
    <name type="scientific">Psophocarpus tetragonolobus</name>
    <name type="common">Winged bean</name>
    <name type="synonym">Dolichos tetragonolobus</name>
    <dbReference type="NCBI Taxonomy" id="3891"/>
    <lineage>
        <taxon>Eukaryota</taxon>
        <taxon>Viridiplantae</taxon>
        <taxon>Streptophyta</taxon>
        <taxon>Embryophyta</taxon>
        <taxon>Tracheophyta</taxon>
        <taxon>Spermatophyta</taxon>
        <taxon>Magnoliopsida</taxon>
        <taxon>eudicotyledons</taxon>
        <taxon>Gunneridae</taxon>
        <taxon>Pentapetalae</taxon>
        <taxon>rosids</taxon>
        <taxon>fabids</taxon>
        <taxon>Fabales</taxon>
        <taxon>Fabaceae</taxon>
        <taxon>Papilionoideae</taxon>
        <taxon>50 kb inversion clade</taxon>
        <taxon>NPAAA clade</taxon>
        <taxon>indigoferoid/millettioid clade</taxon>
        <taxon>Phaseoleae</taxon>
        <taxon>Psophocarpus</taxon>
    </lineage>
</organism>
<reference evidence="2 3" key="1">
    <citation type="submission" date="2024-01" db="EMBL/GenBank/DDBJ databases">
        <title>The genomes of 5 underutilized Papilionoideae crops provide insights into root nodulation and disease resistanc.</title>
        <authorList>
            <person name="Jiang F."/>
        </authorList>
    </citation>
    <scope>NUCLEOTIDE SEQUENCE [LARGE SCALE GENOMIC DNA]</scope>
    <source>
        <strain evidence="2">DUOXIRENSHENG_FW03</strain>
        <tissue evidence="2">Leaves</tissue>
    </source>
</reference>
<evidence type="ECO:0000313" key="3">
    <source>
        <dbReference type="Proteomes" id="UP001386955"/>
    </source>
</evidence>
<keyword evidence="3" id="KW-1185">Reference proteome</keyword>
<dbReference type="AlphaFoldDB" id="A0AAN9NZ09"/>
<keyword evidence="1" id="KW-0175">Coiled coil</keyword>
<dbReference type="EMBL" id="JAYMYS010000017">
    <property type="protein sequence ID" value="KAK7379687.1"/>
    <property type="molecule type" value="Genomic_DNA"/>
</dbReference>
<evidence type="ECO:0000256" key="1">
    <source>
        <dbReference type="SAM" id="Coils"/>
    </source>
</evidence>
<feature type="coiled-coil region" evidence="1">
    <location>
        <begin position="316"/>
        <end position="350"/>
    </location>
</feature>
<protein>
    <submittedName>
        <fullName evidence="2">Uncharacterized protein</fullName>
    </submittedName>
</protein>
<gene>
    <name evidence="2" type="ORF">VNO78_34376</name>
</gene>
<dbReference type="Proteomes" id="UP001386955">
    <property type="component" value="Unassembled WGS sequence"/>
</dbReference>
<accession>A0AAN9NZ09</accession>
<sequence>MLQSGCVSIPDKADLFLLQSCAMDEFIAFFDFECKALHYLNMVSSQLHPNNWAFVRAFQVLCGCLEVDVSLNKFLHFYQLKLGTPIDWVLLSGLNTGLFSLYLGSYKFKNEFMRMDSVDRRLDFDVFFEVNGKPKFLFYWQEKPRKFKGTKGRVVTTEEEVVEVAIEVTPLATIVAKGHIVAEDMDPPIQTTSDFQIDITTSTSLLVASLIPGVADVVPTRVADHDLEQSTFLVNMVGVYSHTSSKKTMYRRFSGRADENEMERLEHGSASKDIRSLWSVGIKASGCFKVEEVSPANILLLGRVGYAMCKRSSDFIAKTTKKRELTISRIANLEERLASLQKQFEELTFGLDEFAFDTLEKKLMFGLNGWEAFQVGETFLPPSSCNLSRSSLRATSFFLLVIMCSPWSGFFEFNWDSGIGAIDKFVWRVLCSELRGVVVAYRILRSSSTYNVLAQSSFGLIQYDLVCCFHLAIGLGVFNRCHKVLDSELVEECLDVGIYELSPVIRDYCVGYRVKGGLVSLVVELLAFAAFVNEVLAIAKYSWPIKTSSEDLGSHMSGPIVESVDPFGRHTSFDSRLAHEFSSLATCFIAPTSRASFKPTIRASYSVYLFEVRNSKLIDFSMVRLFGPSRRIPTPPPLLLDEPSMNIVHLSTPRYLGCRVISVMKLLRYCDLIGSRGSLYSDSSTNHAVILPRASSASST</sequence>
<proteinExistence type="predicted"/>
<evidence type="ECO:0000313" key="2">
    <source>
        <dbReference type="EMBL" id="KAK7379687.1"/>
    </source>
</evidence>
<name>A0AAN9NZ09_PSOTE</name>
<comment type="caution">
    <text evidence="2">The sequence shown here is derived from an EMBL/GenBank/DDBJ whole genome shotgun (WGS) entry which is preliminary data.</text>
</comment>